<dbReference type="Gene3D" id="2.60.40.10">
    <property type="entry name" value="Immunoglobulins"/>
    <property type="match status" value="6"/>
</dbReference>
<feature type="domain" description="G8" evidence="13">
    <location>
        <begin position="3618"/>
        <end position="3774"/>
    </location>
</feature>
<keyword evidence="6" id="KW-0325">Glycoprotein</keyword>
<organism evidence="14 15">
    <name type="scientific">Oikopleura dioica</name>
    <name type="common">Tunicate</name>
    <dbReference type="NCBI Taxonomy" id="34765"/>
    <lineage>
        <taxon>Eukaryota</taxon>
        <taxon>Metazoa</taxon>
        <taxon>Chordata</taxon>
        <taxon>Tunicata</taxon>
        <taxon>Appendicularia</taxon>
        <taxon>Copelata</taxon>
        <taxon>Oikopleuridae</taxon>
        <taxon>Oikopleura</taxon>
    </lineage>
</organism>
<dbReference type="PROSITE" id="PS51034">
    <property type="entry name" value="ZP_2"/>
    <property type="match status" value="1"/>
</dbReference>
<feature type="domain" description="EGF-like" evidence="10">
    <location>
        <begin position="2045"/>
        <end position="2085"/>
    </location>
</feature>
<dbReference type="Pfam" id="PF01833">
    <property type="entry name" value="TIG"/>
    <property type="match status" value="3"/>
</dbReference>
<dbReference type="Gene3D" id="2.60.40.4100">
    <property type="entry name" value="Zona pellucida, ZP-C domain"/>
    <property type="match status" value="1"/>
</dbReference>
<dbReference type="Gene3D" id="2.60.40.3210">
    <property type="entry name" value="Zona pellucida, ZP-N domain"/>
    <property type="match status" value="1"/>
</dbReference>
<dbReference type="Pfam" id="PF24606">
    <property type="entry name" value="CEMIP_beta-hel"/>
    <property type="match status" value="1"/>
</dbReference>
<dbReference type="SUPFAM" id="SSF51126">
    <property type="entry name" value="Pectin lyase-like"/>
    <property type="match status" value="1"/>
</dbReference>
<evidence type="ECO:0000256" key="2">
    <source>
        <dbReference type="ARBA" id="ARBA00022475"/>
    </source>
</evidence>
<dbReference type="PROSITE" id="PS51484">
    <property type="entry name" value="G8"/>
    <property type="match status" value="2"/>
</dbReference>
<evidence type="ECO:0000259" key="10">
    <source>
        <dbReference type="PROSITE" id="PS50026"/>
    </source>
</evidence>
<dbReference type="SUPFAM" id="SSF56436">
    <property type="entry name" value="C-type lectin-like"/>
    <property type="match status" value="1"/>
</dbReference>
<keyword evidence="5 7" id="KW-1015">Disulfide bond</keyword>
<feature type="region of interest" description="Disordered" evidence="9">
    <location>
        <begin position="5099"/>
        <end position="5136"/>
    </location>
</feature>
<feature type="domain" description="ZP" evidence="12">
    <location>
        <begin position="5149"/>
        <end position="5415"/>
    </location>
</feature>
<proteinExistence type="predicted"/>
<dbReference type="SMART" id="SM00429">
    <property type="entry name" value="IPT"/>
    <property type="match status" value="7"/>
</dbReference>
<evidence type="ECO:0000259" key="13">
    <source>
        <dbReference type="PROSITE" id="PS51484"/>
    </source>
</evidence>
<dbReference type="InterPro" id="IPR000001">
    <property type="entry name" value="Kringle"/>
</dbReference>
<evidence type="ECO:0000256" key="3">
    <source>
        <dbReference type="ARBA" id="ARBA00022572"/>
    </source>
</evidence>
<feature type="region of interest" description="Disordered" evidence="9">
    <location>
        <begin position="4593"/>
        <end position="4641"/>
    </location>
</feature>
<dbReference type="SUPFAM" id="SSF81296">
    <property type="entry name" value="E set domains"/>
    <property type="match status" value="6"/>
</dbReference>
<name>A0ABN7ST40_OIKDI</name>
<feature type="compositionally biased region" description="Low complexity" evidence="9">
    <location>
        <begin position="5099"/>
        <end position="5131"/>
    </location>
</feature>
<dbReference type="PROSITE" id="PS50070">
    <property type="entry name" value="KRINGLE_2"/>
    <property type="match status" value="1"/>
</dbReference>
<evidence type="ECO:0000256" key="4">
    <source>
        <dbReference type="ARBA" id="ARBA00022729"/>
    </source>
</evidence>
<evidence type="ECO:0000259" key="11">
    <source>
        <dbReference type="PROSITE" id="PS50070"/>
    </source>
</evidence>
<dbReference type="SMART" id="SM01225">
    <property type="entry name" value="G8"/>
    <property type="match status" value="2"/>
</dbReference>
<gene>
    <name evidence="14" type="ORF">OKIOD_LOCUS10248</name>
</gene>
<evidence type="ECO:0000256" key="1">
    <source>
        <dbReference type="ARBA" id="ARBA00004236"/>
    </source>
</evidence>
<dbReference type="CDD" id="cd00603">
    <property type="entry name" value="IPT_PCSR"/>
    <property type="match status" value="5"/>
</dbReference>
<dbReference type="InterPro" id="IPR052387">
    <property type="entry name" value="Fibrocystin"/>
</dbReference>
<dbReference type="Pfam" id="PF00100">
    <property type="entry name" value="Zona_pellucida"/>
    <property type="match status" value="1"/>
</dbReference>
<keyword evidence="15" id="KW-1185">Reference proteome</keyword>
<comment type="caution">
    <text evidence="7">Lacks conserved residue(s) required for the propagation of feature annotation.</text>
</comment>
<dbReference type="InterPro" id="IPR001507">
    <property type="entry name" value="ZP_dom"/>
</dbReference>
<feature type="compositionally biased region" description="Acidic residues" evidence="9">
    <location>
        <begin position="4628"/>
        <end position="4641"/>
    </location>
</feature>
<dbReference type="InterPro" id="IPR002909">
    <property type="entry name" value="IPT_dom"/>
</dbReference>
<dbReference type="Gene3D" id="2.40.20.10">
    <property type="entry name" value="Plasminogen Kringle 4"/>
    <property type="match status" value="1"/>
</dbReference>
<evidence type="ECO:0000256" key="5">
    <source>
        <dbReference type="ARBA" id="ARBA00023157"/>
    </source>
</evidence>
<protein>
    <submittedName>
        <fullName evidence="14">Oidioi.mRNA.OKI2018_I69.chr1.g1483.t1.cds</fullName>
    </submittedName>
</protein>
<keyword evidence="2" id="KW-1003">Cell membrane</keyword>
<dbReference type="PANTHER" id="PTHR46769:SF2">
    <property type="entry name" value="FIBROCYSTIN-L ISOFORM 2 PRECURSOR-RELATED"/>
    <property type="match status" value="1"/>
</dbReference>
<dbReference type="PANTHER" id="PTHR46769">
    <property type="entry name" value="POLYCYSTIC KIDNEY AND HEPATIC DISEASE 1 (AUTOSOMAL RECESSIVE)-LIKE 1"/>
    <property type="match status" value="1"/>
</dbReference>
<dbReference type="InterPro" id="IPR000742">
    <property type="entry name" value="EGF"/>
</dbReference>
<keyword evidence="4" id="KW-0732">Signal</keyword>
<feature type="domain" description="Kringle" evidence="11">
    <location>
        <begin position="2202"/>
        <end position="2283"/>
    </location>
</feature>
<dbReference type="Gene3D" id="2.10.25.10">
    <property type="entry name" value="Laminin"/>
    <property type="match status" value="1"/>
</dbReference>
<evidence type="ECO:0000313" key="14">
    <source>
        <dbReference type="EMBL" id="CAG5104723.1"/>
    </source>
</evidence>
<dbReference type="InterPro" id="IPR013806">
    <property type="entry name" value="Kringle-like"/>
</dbReference>
<sequence length="5432" mass="598397">MPSLGEKILRLSFLSIVHGTLQAPKLEPPDPVVRDGDTVQFWGSNLELLGEYNEDREFVLHESVEIFFNPAEEDFEDPPKCEDLTIEENDPLYPQREGLDYPYFLQCTATGIKEGVDYELRISYAILGVPAYEPCKVEEALLEMDKKRTMAPRENNGVSTCYTICGISAEELTREELLADIRSQNDEDGARKRRAGAPSVTRVIPNKGSILGGQLITVVGWNLVSSKLNIPGAIADESSPDGDDFVLWFEMAGESPKFCEFDRQLTLLSRQVGNQDHPSLVCRTPAVHREGTWKVKLVIDGGEIIEGWDFTFTVFWGPEIFWATPYFSSPAAHPQEQYLEERTFWSMWIDLDTDNDGDEDERFSSHHRHRKLYLAGACRSPVDWEIFDKNNNETFVQSINFNSDGLPHAQTFNLKEGFHCSDSAQTQTLGEIEMCPDVKIRYLCAENAIDFQGRLRTVNFNAVDDGNEEDPNRIFFQPRFISEDGLNMGECELSIKKDESLEIELFREMTHNINGILRCLARVEEPGQYNFTFTTQNEGASVTSEDFIHVLGNDNLDPFNFEVYPMIRSVSPNVGSAEGGTVITITGTGFSSTLGETTVELGGKSCEILTHTSTEITCVTKKVETHRRKFNWSPLSGDANDCPGNDIFDSHFTPTQSACRLHCEELATCTHYIYDPLDGSCFPKMGSTDNCGKYEDRDHLVGEMALDMDTTNAVKTTRCIWGKGVGYQGTLAVDKNGDDCQQGTFCRNEDGLFATPSCNSTASNTIVECEIISCERVGEFAGSRGSSVRYVDDRDAYTYGHEAFNREYEPANFEIIDSSYFSGSERTKWSGQFNRDHYSARSQFFFLVPRTGCFNEIHGYDHASIGLQWLGDFQNGRYEDDTQTRLGYFLAHSRRGYTLTGSHNISEAVCSHVSTRVSFGIDDGETSYSFDHSQSASIVQSELRSQWPHLQRINLEVTKTGDCMNGYYFDFKGLDRGNLGQLKAEHSLSVEFVERNPDAAAAFSVINDDFWQGGPYQSTIQGSMMAIPQRVPEVVVIANRQRSKCSAHYRQEMHPDTWTDNMLYGCSFTFSEDHTPVVYATSVGEEDVIAEGDTITVDVIFPATTGVSAESYIEIGGSRCEIISHEEVIPFVATRLTVTVGPVPGRENLVLFKDPSSGSAKSDVKVKSLLTISSYSPQSGSIFGGSIVSVTGIGFYEGLVIEVFDTLQECIAIPGEVSYIEMKCITLPVEDSNRKRRQTASDSTPTVTGLSRTKVSVLGGDIVVITGTGFGSEVNGSRVDVQGLFSENHCLTDSKYAHRGCLGFRTANSGDWTITSWSDTEIVAVTVMLDQGPYELQITSAENGFSNKVNFEYAVEVTGVYPRYSSLAGGRIITISGFGFATDSITPNSKLNEETTVEIFAVGGLSGGDRNQCNVKEVFADKIVCETGYAINEPISMSTGSNFETVRIKAGEAVRFKWSFTVNGYAPRMQFQECDVPNCDEASSDDKIWSPLIIESTGDFLRLFTEPGTYHYSTGYIDNAWSTWLNGVVIVEEAVERPEWLEVIFTDSFSDRQWGEVNEKWPHIAAHIGTPPVLDGSDDGASELGACSVTTTNSASSFDGALEKHSIIYSWAFTPVVDQWVANGPSTPFMEANLTITNFETSGDCTTQAHFTASQRLGNAIYPKNNFYKASEGISGTYAIEHNNVMDPLVQYQFDFVLAGRGRAYYNSYDGSKSFKIKPVTTAVSATSVGVKGGWQLTMTGAGFIAQDKNLLETDDVISVETEVHLGKDPAYRCDILSLTYTEIICQAPEMWGEIADRQVNLAIFFRHDNDFYNVDNSFDIDEIPVYASLSATPQITSFTPASGISHDTSQITFNGVNLDGAQITIDGQMVSGCSGNTNSQTCDAPILAAGSYSISGTADDGIIYVAPLVRVNALFVAESITPTSGSVNGGQHVTVSGYGWSEDISITVTQSGGIICSRCPIISIGDKLVFSMPSGRITGAASIEIEHEFIDHDSFKFDFTFVEVGNESPTTFSDVSDLSAGDSISLELPTGTCSSSLRVDLVLNMSPCAEGVHNCHYAAECVPNLDGIQYSCVCQGIYRGDGFSCSKFEIKDPQELSAVAESNCFAEGENFLWNLAKFESVEEITNVLSTESGNIFLNIKYSATDNSLTHDLDGTAVAWTDQVTFPSVDSCLVYHVGSAQLKFVPCSNTHQIVCESYDEQDCFSDRGQYYRGDLVHSEGHDCVNWAEVPSIPGSTSEANLDLAGNSCRNPDFRSQGPFCYISTEVEQGQSEPAWIQCAVPNCAMKDQQICQVVTESGAIIGRTLDSFVLQSNHDSFEQNRKNTQLGFAEFADGVAIFKHANNKNQDSDYECFEIEDGDPNADNLPVIVVNRQLADCARWQKHLQLDGRYRLSQSNYYLRENFSHDKFYGQILTGLLYDDATLSGINFDLQCGNPGHHKESGVNPVEIFHELSGSCSGDSLTVIMPSVSAGSYSLRVRDSATGYFSGKVDVDFSLSLDTVSPASIGQSGGQPITLFGAGFSAENSAVLVDGIDCLIQAVNAEGTQMTCIFEDLDHVTQSGIVVVRLSVTDKSTGSIISAEASIYVDITKTPLISGFSPTKGGSAGGTRITFTGSNLDAGEDALVSIHGIVCITLSRTFSELICETEAYSGLNIPVQPKIEFVNFGNGVFSSDDLKFWYVDRWSSTFTWGCTDGSCKPMAGDIVVIPEGKVILLDESTPILAVLIVDGGTVIWDRVHGIELKTEYAVVTNGGHFEIGTEDEPFCDPTGDRSIPFDATITMYGHQRSVELPIYGAKVFAVRRGTIDLHGCRVHTSWTHMDETAEVGDDTIKLTHPVANDWVAGDQVIIATTGDRMHLHHSETAYISAVSADGYTLTLNDTLKYRHMAECSDGFDWAGTICQRAEVGLLSKNVLFQGNRNLDWVEELDECELGIGTAFDKINSTQTCFQNRYGHEVGSDQLGGHLFMHMVDSARIEFVEFNFVGQAFRLGRYPIHFHMTGDLVDTNTYARGNSVHESFNRAVTMHGVHNLLVEHNVAFNVMGLTFFLEDGIEEDNIVQYNLAVMTKKSSSLLNIDAIPSSFWMPNPNNIIRHNAVAGSTHFGYWYNSPKHPTGPSATNTICCKNRPLGEFWNNTVHSSGKYGLWVFVDLTPTGPNGDCGESAPKALKIGEIPENAIMPEGVDRNSVYGLHTWNNERGAEITTGGAIQFHNFIASDNFISNLAGKESYLSSFGVCPGVDCPGNVQAFVRSIVIGSMKHDPHVNSCGSMGIETPWMEFAFTVHDIHFFNFDEPGPSKPGTFNGYCTAVNPCYGSDTFECAALTWYTNVRWTNSPRKLTTQWEHEYAIRDIDGSFTENGGEEVYVVPHSDAYDPNHCTSVWPGPEGVNAKSILYPIQVCPYAGGKFKPHRFPFHGVYPKSIEGAQGRVVSPYGVAYSPYRVCRPIEKGWMMLLNQGQEHILSFEGFEYITNITYSAEMLFLEKNDYLHIAHEFHQRIDYTNLGVKLDEIPSITNESHNNLDYHITSDEEFLTTKRYKLTYMLRGLKNPIISSTKGIYPDKYEVDAYGDGTHGRTAEWSLKMYKCFYPQCEEPTTTVQPPTTTTTEATIECMIGEPGCEETFTVPGWDGNNETNVFIGEKRKVRLSSIPDDLRDPERPNVLKATKLLVDGELIIENIEDDIEIEVESIIVNTGISETTWGKSRRRRDLIDQNIGKLVIGTAENPVPCDKKVTIRLMANYTEAEEFGALGNSIPIGAKAIGGYGSLEMHGCPRDKTWTYLATTVQPGENTITLSEDADWKIGEEIAIASSNFDQREVEFFSITAKQARTYTLNQTAQFRHFGIETNLEDADGYHLGTPVMLLTRNIIIDGSDGANAVLGGRVLVASTVEKTEKDTIFRSGYGQFSYVQFKQMGQYGYTNEEDSRFQLLFYNVDPTASGDRKQSYVRGCSFFHGLNTAIGSGIDVHGLEMKDNVIVGAPEDGIRVLGNDAVVENNAIASIWDRSVYAYVNGLNSELDTSLIPAGIDFKDAQRLTMKNNHIAGVMGPCYHGVGESCIGDLEECTADVYESDPNVFGNVGSGCIVGYYILKQELYRCQKVSGFFIHHATTAVYFQSKTQRQVVSDNVLVDNSNALYTVHAGPDATAWKFDPKASITYKNNIIIGRSEHWECDVDNEVSQIGNMHETFFPGTSSPRDHAAIVGSDFLVGHNRWPGKPMYKAFVKIPAIYGRTCVLANAFTKFNGRCGDKDVIFSANREMEDYSHPTYFKQGNTFDSNVATLSKVAKFFRPKTRYVNIGSCGDLHCDGHKKQLVIDETGDLLGSPGFLHSEAEYAWEGVTRNGTTYTDTRPGLGDYRIPKGMLTTLDGQKLTVEEYAPEKGVIRDENCVYDASIPAWHCTDSLKMIMMNFQFMDVDHMVRRIAPLAIRSDTGYIDIVNGPADHSNCIGYACMIRLSTFWTHQACGHQYDYSFTSTIPKRMNFHLPDYNDQKCKIHVRFITLKPNRLDLKQDGIYMIPTNAHYRAGIKFFDRQEQAIHMILETGHIYGLQLKSTLILELDVTTQLTDDEFYDNGNIAINIAALLGISPSRVKIVNVIRETSEERRKRRESSGLHFFGNPRLRRAGNSESSSIQFEIASNDERPEDGDNELDEEDLEKEEAEIAALNDLGALLAKKSLEEGNPLGAAVAAAVVDQDSSVSVGEVAVGMADPPTLSEDLPEWFDADNPVGESIIDKLGLDEGTIELDESGDIDLDSLRDQILAVSDGEIDLETAKTAEEKANEKQAAKDTAAEPIVYKVPTTLILDQEPTGLQVEQNDIKSFVLHVLDQNGEMMTVVGFPLNPATCLVSLKDGETGEITGVDRVPFVPGTGFATFDAFQVNNTDKSVEFQFSIEFPADFDLNATVSAVFSSSHEFLANTDNEGGEKCEVVEGEGFDIQEIWNDNCSVICTLPCEDAGGLLSTSPKCRERETTECGSFGSCSPGHGCECDLASMPEPDQINIADHLKFSCDYDEINVKVDKCVMHRLGLRLKNLAINGVDLSYNGPIKASGLNTCVGKLDYQTGADYKFTLYGYDACGMEKSHNGTHIVYTNAVTGKINETIEVFSEFSCGFENATTTTSTTSTTTSTTTTTTTTTTTQQPTTTTTSSAGSTPCDSGDINLQSSAKCSPDHFGISIHSCVFEKLNMNPSAASLSGPNAATSGAVDSACNGTFINDEYHFGQQGKIADCGNEIVYNATHITIKSSIQGVAGAKYGGISRQRRLKVDLACVFERLIRVDLGPILTSLYHFTVDLGETTGNFDLSIDLFKDDAFSDHFAVNETISVPQPFFVKTALESAGDNFKLQLNRCWATSTDDPQDTLSYSFIDHFCGNNDEIAADTLEIFENGEESFARFRMNSFKFLDASTLFLHCDVNVCDSSVENCVIDCSSGRKRRSIDEYLPTITAGPLYLP</sequence>
<dbReference type="CDD" id="cd00102">
    <property type="entry name" value="IPT"/>
    <property type="match status" value="3"/>
</dbReference>
<dbReference type="InterPro" id="IPR038178">
    <property type="entry name" value="Kringle_sf"/>
</dbReference>
<dbReference type="InterPro" id="IPR013783">
    <property type="entry name" value="Ig-like_fold"/>
</dbReference>
<comment type="subcellular location">
    <subcellularLocation>
        <location evidence="1">Cell membrane</location>
    </subcellularLocation>
</comment>
<feature type="disulfide bond" evidence="7">
    <location>
        <begin position="2056"/>
        <end position="2073"/>
    </location>
</feature>
<evidence type="ECO:0000256" key="6">
    <source>
        <dbReference type="ARBA" id="ARBA00023180"/>
    </source>
</evidence>
<dbReference type="Proteomes" id="UP001158576">
    <property type="component" value="Chromosome 1"/>
</dbReference>
<evidence type="ECO:0000256" key="7">
    <source>
        <dbReference type="PROSITE-ProRule" id="PRU00076"/>
    </source>
</evidence>
<dbReference type="InterPro" id="IPR014756">
    <property type="entry name" value="Ig_E-set"/>
</dbReference>
<dbReference type="SUPFAM" id="SSF57440">
    <property type="entry name" value="Kringle-like"/>
    <property type="match status" value="2"/>
</dbReference>
<dbReference type="InterPro" id="IPR019316">
    <property type="entry name" value="G8_domain"/>
</dbReference>
<feature type="domain" description="G8" evidence="13">
    <location>
        <begin position="2686"/>
        <end position="2819"/>
    </location>
</feature>
<dbReference type="InterPro" id="IPR055401">
    <property type="entry name" value="CEMIP_beta-hel_dom"/>
</dbReference>
<dbReference type="InterPro" id="IPR042235">
    <property type="entry name" value="ZP-C_dom"/>
</dbReference>
<dbReference type="Pfam" id="PF00051">
    <property type="entry name" value="Kringle"/>
    <property type="match status" value="1"/>
</dbReference>
<evidence type="ECO:0000256" key="9">
    <source>
        <dbReference type="SAM" id="MobiDB-lite"/>
    </source>
</evidence>
<reference evidence="14 15" key="1">
    <citation type="submission" date="2021-04" db="EMBL/GenBank/DDBJ databases">
        <authorList>
            <person name="Bliznina A."/>
        </authorList>
    </citation>
    <scope>NUCLEOTIDE SEQUENCE [LARGE SCALE GENOMIC DNA]</scope>
</reference>
<dbReference type="InterPro" id="IPR016187">
    <property type="entry name" value="CTDL_fold"/>
</dbReference>
<dbReference type="SMART" id="SM00130">
    <property type="entry name" value="KR"/>
    <property type="match status" value="1"/>
</dbReference>
<dbReference type="InterPro" id="IPR011050">
    <property type="entry name" value="Pectin_lyase_fold/virulence"/>
</dbReference>
<keyword evidence="2" id="KW-0472">Membrane</keyword>
<dbReference type="PROSITE" id="PS50026">
    <property type="entry name" value="EGF_3"/>
    <property type="match status" value="1"/>
</dbReference>
<accession>A0ABN7ST40</accession>
<dbReference type="Pfam" id="PF10162">
    <property type="entry name" value="G8"/>
    <property type="match status" value="2"/>
</dbReference>
<keyword evidence="3 8" id="KW-0420">Kringle</keyword>
<evidence type="ECO:0000259" key="12">
    <source>
        <dbReference type="PROSITE" id="PS51034"/>
    </source>
</evidence>
<dbReference type="SMART" id="SM00241">
    <property type="entry name" value="ZP"/>
    <property type="match status" value="1"/>
</dbReference>
<dbReference type="InterPro" id="IPR055355">
    <property type="entry name" value="ZP-C"/>
</dbReference>
<dbReference type="EMBL" id="OU015566">
    <property type="protein sequence ID" value="CAG5104723.1"/>
    <property type="molecule type" value="Genomic_DNA"/>
</dbReference>
<evidence type="ECO:0000313" key="15">
    <source>
        <dbReference type="Proteomes" id="UP001158576"/>
    </source>
</evidence>
<keyword evidence="7" id="KW-0245">EGF-like domain</keyword>
<evidence type="ECO:0000256" key="8">
    <source>
        <dbReference type="PROSITE-ProRule" id="PRU00121"/>
    </source>
</evidence>